<dbReference type="InterPro" id="IPR001453">
    <property type="entry name" value="MoaB/Mog_dom"/>
</dbReference>
<feature type="domain" description="MoaB/Mog" evidence="10">
    <location>
        <begin position="203"/>
        <end position="341"/>
    </location>
</feature>
<dbReference type="PANTHER" id="PTHR10192">
    <property type="entry name" value="MOLYBDOPTERIN BIOSYNTHESIS PROTEIN"/>
    <property type="match status" value="1"/>
</dbReference>
<dbReference type="Pfam" id="PF03454">
    <property type="entry name" value="MoeA_C"/>
    <property type="match status" value="1"/>
</dbReference>
<dbReference type="InterPro" id="IPR036135">
    <property type="entry name" value="MoeA_linker/N_sf"/>
</dbReference>
<comment type="pathway">
    <text evidence="2 9">Cofactor biosynthesis; molybdopterin biosynthesis.</text>
</comment>
<dbReference type="NCBIfam" id="NF045515">
    <property type="entry name" value="Glp_gephyrin"/>
    <property type="match status" value="1"/>
</dbReference>
<dbReference type="Pfam" id="PF03453">
    <property type="entry name" value="MoeA_N"/>
    <property type="match status" value="1"/>
</dbReference>
<dbReference type="GO" id="GO:0046872">
    <property type="term" value="F:metal ion binding"/>
    <property type="evidence" value="ECO:0007669"/>
    <property type="project" value="UniProtKB-UniRule"/>
</dbReference>
<dbReference type="InterPro" id="IPR038987">
    <property type="entry name" value="MoeA-like"/>
</dbReference>
<dbReference type="EMBL" id="BOSE01000003">
    <property type="protein sequence ID" value="GIP16652.1"/>
    <property type="molecule type" value="Genomic_DNA"/>
</dbReference>
<evidence type="ECO:0000256" key="8">
    <source>
        <dbReference type="ARBA" id="ARBA00047317"/>
    </source>
</evidence>
<comment type="similarity">
    <text evidence="3 9">Belongs to the MoeA family.</text>
</comment>
<dbReference type="InterPro" id="IPR005110">
    <property type="entry name" value="MoeA_linker/N"/>
</dbReference>
<dbReference type="InterPro" id="IPR005111">
    <property type="entry name" value="MoeA_C_domain_IV"/>
</dbReference>
<dbReference type="SMART" id="SM00852">
    <property type="entry name" value="MoCF_biosynth"/>
    <property type="match status" value="1"/>
</dbReference>
<dbReference type="RefSeq" id="WP_213515045.1">
    <property type="nucleotide sequence ID" value="NZ_BOSE01000003.1"/>
</dbReference>
<keyword evidence="9" id="KW-0808">Transferase</keyword>
<sequence length="428" mass="45728">MTQIETKTIIKALTAQEAADCLCSLLEPQRRTERVALHEASGRVLADDFITPFPMPPFRRAAMDGYAVCSQDLVEAGPDNPTTLTVVGEIKAGSGLALQSQFQQMQSGQRQSARIFTGAPVPEQWDTLIVQEAIPLEQRRLNPGSIQLYKAFRQGEHIAEAGEDIAAGAMALASGKVLHAKEIAILASFGQAQVSVYEKPKVAVIPVGDELLSPGDSFIPYHIYDANSYMAAARLQELGAVVQRFAPVPDDVEAIADALTLALSQYDLIITIGGVSVGDYDFVAQAAEAAGGSALFRKVLMRPGKPTSGFIADNRLIISLSGNPSACFAGLELLVKPTVLKAAGYIDYKNRFLQGTLASGLDKSSPFTRFVRSIAYWQEERLFVEPLGRDRSGNIAAFAHANALAVIPPGARGAVKGETVSLLPLAGF</sequence>
<evidence type="ECO:0000259" key="10">
    <source>
        <dbReference type="SMART" id="SM00852"/>
    </source>
</evidence>
<evidence type="ECO:0000256" key="2">
    <source>
        <dbReference type="ARBA" id="ARBA00005046"/>
    </source>
</evidence>
<dbReference type="Gene3D" id="3.90.105.10">
    <property type="entry name" value="Molybdopterin biosynthesis moea protein, domain 2"/>
    <property type="match status" value="1"/>
</dbReference>
<comment type="function">
    <text evidence="1 9">Catalyzes the insertion of molybdate into adenylated molybdopterin with the concomitant release of AMP.</text>
</comment>
<keyword evidence="7 9" id="KW-0501">Molybdenum cofactor biosynthesis</keyword>
<protein>
    <recommendedName>
        <fullName evidence="5 9">Molybdopterin molybdenumtransferase</fullName>
        <ecNumber evidence="4 9">2.10.1.1</ecNumber>
    </recommendedName>
</protein>
<evidence type="ECO:0000256" key="1">
    <source>
        <dbReference type="ARBA" id="ARBA00002901"/>
    </source>
</evidence>
<organism evidence="11 12">
    <name type="scientific">Paenibacillus montaniterrae</name>
    <dbReference type="NCBI Taxonomy" id="429341"/>
    <lineage>
        <taxon>Bacteria</taxon>
        <taxon>Bacillati</taxon>
        <taxon>Bacillota</taxon>
        <taxon>Bacilli</taxon>
        <taxon>Bacillales</taxon>
        <taxon>Paenibacillaceae</taxon>
        <taxon>Paenibacillus</taxon>
    </lineage>
</organism>
<evidence type="ECO:0000313" key="12">
    <source>
        <dbReference type="Proteomes" id="UP000683139"/>
    </source>
</evidence>
<keyword evidence="9" id="KW-0479">Metal-binding</keyword>
<evidence type="ECO:0000256" key="4">
    <source>
        <dbReference type="ARBA" id="ARBA00013269"/>
    </source>
</evidence>
<dbReference type="CDD" id="cd00887">
    <property type="entry name" value="MoeA"/>
    <property type="match status" value="1"/>
</dbReference>
<dbReference type="GO" id="GO:0005829">
    <property type="term" value="C:cytosol"/>
    <property type="evidence" value="ECO:0007669"/>
    <property type="project" value="TreeGrafter"/>
</dbReference>
<comment type="cofactor">
    <cofactor evidence="9">
        <name>Mg(2+)</name>
        <dbReference type="ChEBI" id="CHEBI:18420"/>
    </cofactor>
</comment>
<evidence type="ECO:0000313" key="11">
    <source>
        <dbReference type="EMBL" id="GIP16652.1"/>
    </source>
</evidence>
<dbReference type="InterPro" id="IPR036688">
    <property type="entry name" value="MoeA_C_domain_IV_sf"/>
</dbReference>
<dbReference type="InterPro" id="IPR036425">
    <property type="entry name" value="MoaB/Mog-like_dom_sf"/>
</dbReference>
<dbReference type="NCBIfam" id="TIGR00177">
    <property type="entry name" value="molyb_syn"/>
    <property type="match status" value="1"/>
</dbReference>
<proteinExistence type="inferred from homology"/>
<evidence type="ECO:0000256" key="7">
    <source>
        <dbReference type="ARBA" id="ARBA00023150"/>
    </source>
</evidence>
<dbReference type="EC" id="2.10.1.1" evidence="4 9"/>
<evidence type="ECO:0000256" key="9">
    <source>
        <dbReference type="RuleBase" id="RU365090"/>
    </source>
</evidence>
<dbReference type="AlphaFoldDB" id="A0A919YLJ9"/>
<evidence type="ECO:0000256" key="5">
    <source>
        <dbReference type="ARBA" id="ARBA00021108"/>
    </source>
</evidence>
<keyword evidence="6 9" id="KW-0500">Molybdenum</keyword>
<dbReference type="Gene3D" id="2.40.340.10">
    <property type="entry name" value="MoeA, C-terminal, domain IV"/>
    <property type="match status" value="1"/>
</dbReference>
<accession>A0A919YLJ9</accession>
<dbReference type="GO" id="GO:0061599">
    <property type="term" value="F:molybdopterin molybdotransferase activity"/>
    <property type="evidence" value="ECO:0007669"/>
    <property type="project" value="UniProtKB-UniRule"/>
</dbReference>
<dbReference type="Pfam" id="PF00994">
    <property type="entry name" value="MoCF_biosynth"/>
    <property type="match status" value="1"/>
</dbReference>
<comment type="catalytic activity">
    <reaction evidence="8">
        <text>adenylyl-molybdopterin + molybdate = Mo-molybdopterin + AMP + H(+)</text>
        <dbReference type="Rhea" id="RHEA:35047"/>
        <dbReference type="ChEBI" id="CHEBI:15378"/>
        <dbReference type="ChEBI" id="CHEBI:36264"/>
        <dbReference type="ChEBI" id="CHEBI:62727"/>
        <dbReference type="ChEBI" id="CHEBI:71302"/>
        <dbReference type="ChEBI" id="CHEBI:456215"/>
        <dbReference type="EC" id="2.10.1.1"/>
    </reaction>
</comment>
<evidence type="ECO:0000256" key="6">
    <source>
        <dbReference type="ARBA" id="ARBA00022505"/>
    </source>
</evidence>
<dbReference type="SUPFAM" id="SSF63882">
    <property type="entry name" value="MoeA N-terminal region -like"/>
    <property type="match status" value="1"/>
</dbReference>
<dbReference type="SUPFAM" id="SSF53218">
    <property type="entry name" value="Molybdenum cofactor biosynthesis proteins"/>
    <property type="match status" value="1"/>
</dbReference>
<dbReference type="SUPFAM" id="SSF63867">
    <property type="entry name" value="MoeA C-terminal domain-like"/>
    <property type="match status" value="1"/>
</dbReference>
<gene>
    <name evidence="11" type="ORF">J40TS1_22940</name>
</gene>
<dbReference type="Gene3D" id="2.170.190.11">
    <property type="entry name" value="Molybdopterin biosynthesis moea protein, domain 3"/>
    <property type="match status" value="1"/>
</dbReference>
<reference evidence="11" key="1">
    <citation type="submission" date="2021-03" db="EMBL/GenBank/DDBJ databases">
        <title>Antimicrobial resistance genes in bacteria isolated from Japanese honey, and their potential for conferring macrolide and lincosamide resistance in the American foulbrood pathogen Paenibacillus larvae.</title>
        <authorList>
            <person name="Okamoto M."/>
            <person name="Kumagai M."/>
            <person name="Kanamori H."/>
            <person name="Takamatsu D."/>
        </authorList>
    </citation>
    <scope>NUCLEOTIDE SEQUENCE</scope>
    <source>
        <strain evidence="11">J40TS1</strain>
    </source>
</reference>
<keyword evidence="9" id="KW-0460">Magnesium</keyword>
<evidence type="ECO:0000256" key="3">
    <source>
        <dbReference type="ARBA" id="ARBA00010763"/>
    </source>
</evidence>
<comment type="caution">
    <text evidence="11">The sequence shown here is derived from an EMBL/GenBank/DDBJ whole genome shotgun (WGS) entry which is preliminary data.</text>
</comment>
<dbReference type="Gene3D" id="3.40.980.10">
    <property type="entry name" value="MoaB/Mog-like domain"/>
    <property type="match status" value="1"/>
</dbReference>
<dbReference type="GO" id="GO:0006777">
    <property type="term" value="P:Mo-molybdopterin cofactor biosynthetic process"/>
    <property type="evidence" value="ECO:0007669"/>
    <property type="project" value="UniProtKB-UniRule"/>
</dbReference>
<dbReference type="PANTHER" id="PTHR10192:SF5">
    <property type="entry name" value="GEPHYRIN"/>
    <property type="match status" value="1"/>
</dbReference>
<name>A0A919YLJ9_9BACL</name>
<dbReference type="Proteomes" id="UP000683139">
    <property type="component" value="Unassembled WGS sequence"/>
</dbReference>
<keyword evidence="12" id="KW-1185">Reference proteome</keyword>